<feature type="binding site" evidence="5">
    <location>
        <position position="7"/>
    </location>
    <ligand>
        <name>Mg(2+)</name>
        <dbReference type="ChEBI" id="CHEBI:18420"/>
    </ligand>
</feature>
<reference evidence="7 8" key="1">
    <citation type="journal article" date="2010" name="Stand. Genomic Sci.">
        <title>Complete genome sequence of Ignisphaera aggregans type strain (AQ1.S1).</title>
        <authorList>
            <person name="Goker M."/>
            <person name="Held B."/>
            <person name="Lapidus A."/>
            <person name="Nolan M."/>
            <person name="Spring S."/>
            <person name="Yasawong M."/>
            <person name="Lucas S."/>
            <person name="Glavina Del Rio T."/>
            <person name="Tice H."/>
            <person name="Cheng J.F."/>
            <person name="Goodwin L."/>
            <person name="Tapia R."/>
            <person name="Pitluck S."/>
            <person name="Liolios K."/>
            <person name="Ivanova N."/>
            <person name="Mavromatis K."/>
            <person name="Mikhailova N."/>
            <person name="Pati A."/>
            <person name="Chen A."/>
            <person name="Palaniappan K."/>
            <person name="Brambilla E."/>
            <person name="Land M."/>
            <person name="Hauser L."/>
            <person name="Chang Y.J."/>
            <person name="Jeffries C.D."/>
            <person name="Brettin T."/>
            <person name="Detter J.C."/>
            <person name="Han C."/>
            <person name="Rohde M."/>
            <person name="Sikorski J."/>
            <person name="Woyke T."/>
            <person name="Bristow J."/>
            <person name="Eisen J.A."/>
            <person name="Markowitz V."/>
            <person name="Hugenholtz P."/>
            <person name="Kyrpides N.C."/>
            <person name="Klenk H.P."/>
        </authorList>
    </citation>
    <scope>NUCLEOTIDE SEQUENCE [LARGE SCALE GENOMIC DNA]</scope>
    <source>
        <strain evidence="8">DSM 17230 / JCM 13409 / AQ1.S1</strain>
    </source>
</reference>
<dbReference type="PANTHER" id="PTHR38826:SF5">
    <property type="entry name" value="RIBONUCLEASE VAPC13"/>
    <property type="match status" value="1"/>
</dbReference>
<dbReference type="AlphaFoldDB" id="E0SNV8"/>
<dbReference type="GO" id="GO:0004540">
    <property type="term" value="F:RNA nuclease activity"/>
    <property type="evidence" value="ECO:0007669"/>
    <property type="project" value="InterPro"/>
</dbReference>
<evidence type="ECO:0000256" key="4">
    <source>
        <dbReference type="ARBA" id="ARBA00022801"/>
    </source>
</evidence>
<dbReference type="GO" id="GO:0090729">
    <property type="term" value="F:toxin activity"/>
    <property type="evidence" value="ECO:0007669"/>
    <property type="project" value="UniProtKB-KW"/>
</dbReference>
<accession>E0SNV8</accession>
<dbReference type="GO" id="GO:0016787">
    <property type="term" value="F:hydrolase activity"/>
    <property type="evidence" value="ECO:0007669"/>
    <property type="project" value="UniProtKB-KW"/>
</dbReference>
<dbReference type="HOGENOM" id="CLU_160447_0_0_2"/>
<dbReference type="EC" id="3.1.-.-" evidence="5"/>
<evidence type="ECO:0000256" key="3">
    <source>
        <dbReference type="ARBA" id="ARBA00022723"/>
    </source>
</evidence>
<dbReference type="InterPro" id="IPR052106">
    <property type="entry name" value="PINc/VapC_TA"/>
</dbReference>
<protein>
    <recommendedName>
        <fullName evidence="5">Ribonuclease VapC</fullName>
        <shortName evidence="5">RNase VapC</shortName>
        <ecNumber evidence="5">3.1.-.-</ecNumber>
    </recommendedName>
    <alternativeName>
        <fullName evidence="5">Putative toxin VapC</fullName>
    </alternativeName>
</protein>
<dbReference type="HAMAP" id="MF_00265">
    <property type="entry name" value="VapC_Nob1"/>
    <property type="match status" value="1"/>
</dbReference>
<keyword evidence="3 5" id="KW-0479">Metal-binding</keyword>
<keyword evidence="8" id="KW-1185">Reference proteome</keyword>
<comment type="function">
    <text evidence="5">Toxic component of a toxin-antitoxin (TA) system. An RNase.</text>
</comment>
<dbReference type="Pfam" id="PF01850">
    <property type="entry name" value="PIN"/>
    <property type="match status" value="1"/>
</dbReference>
<dbReference type="SUPFAM" id="SSF88723">
    <property type="entry name" value="PIN domain-like"/>
    <property type="match status" value="1"/>
</dbReference>
<evidence type="ECO:0000256" key="5">
    <source>
        <dbReference type="HAMAP-Rule" id="MF_00265"/>
    </source>
</evidence>
<name>E0SNV8_IGNAA</name>
<dbReference type="Proteomes" id="UP000001304">
    <property type="component" value="Chromosome"/>
</dbReference>
<dbReference type="EMBL" id="CP002098">
    <property type="protein sequence ID" value="ADM27904.1"/>
    <property type="molecule type" value="Genomic_DNA"/>
</dbReference>
<feature type="domain" description="PIN" evidence="6">
    <location>
        <begin position="5"/>
        <end position="135"/>
    </location>
</feature>
<dbReference type="GO" id="GO:0000287">
    <property type="term" value="F:magnesium ion binding"/>
    <property type="evidence" value="ECO:0007669"/>
    <property type="project" value="UniProtKB-UniRule"/>
</dbReference>
<keyword evidence="5" id="KW-0460">Magnesium</keyword>
<comment type="cofactor">
    <cofactor evidence="5">
        <name>Mg(2+)</name>
        <dbReference type="ChEBI" id="CHEBI:18420"/>
    </cofactor>
</comment>
<dbReference type="KEGG" id="iag:Igag_1091"/>
<comment type="similarity">
    <text evidence="5">Belongs to the PINc/VapC protein family.</text>
</comment>
<dbReference type="InterPro" id="IPR022907">
    <property type="entry name" value="VapC_family"/>
</dbReference>
<dbReference type="Gene3D" id="3.40.50.1010">
    <property type="entry name" value="5'-nuclease"/>
    <property type="match status" value="1"/>
</dbReference>
<dbReference type="PANTHER" id="PTHR38826">
    <property type="entry name" value="RIBONUCLEASE VAPC13"/>
    <property type="match status" value="1"/>
</dbReference>
<dbReference type="CDD" id="cd09854">
    <property type="entry name" value="PIN_VapC-like"/>
    <property type="match status" value="1"/>
</dbReference>
<evidence type="ECO:0000313" key="8">
    <source>
        <dbReference type="Proteomes" id="UP000001304"/>
    </source>
</evidence>
<keyword evidence="4 5" id="KW-0378">Hydrolase</keyword>
<feature type="binding site" evidence="5">
    <location>
        <position position="108"/>
    </location>
    <ligand>
        <name>Mg(2+)</name>
        <dbReference type="ChEBI" id="CHEBI:18420"/>
    </ligand>
</feature>
<keyword evidence="1 5" id="KW-1277">Toxin-antitoxin system</keyword>
<keyword evidence="5" id="KW-0800">Toxin</keyword>
<sequence length="140" mass="16289">MVKRYIDVNVFVYWLGGHPDFGDRAAEWLRYAQVSKRGSYITSTLTIYETLVILGGLKETNLRDSDFVEHVLKAFKALSNRILFEPLTLEDFERGLELMNTYRIDLEDALHVACAIRLGAKEIISNDKDFDRIKEIRRVF</sequence>
<organism evidence="7 8">
    <name type="scientific">Ignisphaera aggregans (strain DSM 17230 / JCM 13409 / AQ1.S1)</name>
    <dbReference type="NCBI Taxonomy" id="583356"/>
    <lineage>
        <taxon>Archaea</taxon>
        <taxon>Thermoproteota</taxon>
        <taxon>Thermoprotei</taxon>
        <taxon>Desulfurococcales</taxon>
        <taxon>Desulfurococcaceae</taxon>
        <taxon>Ignisphaera</taxon>
    </lineage>
</organism>
<dbReference type="InterPro" id="IPR002716">
    <property type="entry name" value="PIN_dom"/>
</dbReference>
<proteinExistence type="inferred from homology"/>
<evidence type="ECO:0000313" key="7">
    <source>
        <dbReference type="EMBL" id="ADM27904.1"/>
    </source>
</evidence>
<evidence type="ECO:0000256" key="1">
    <source>
        <dbReference type="ARBA" id="ARBA00022649"/>
    </source>
</evidence>
<evidence type="ECO:0000259" key="6">
    <source>
        <dbReference type="Pfam" id="PF01850"/>
    </source>
</evidence>
<keyword evidence="2 5" id="KW-0540">Nuclease</keyword>
<dbReference type="InterPro" id="IPR029060">
    <property type="entry name" value="PIN-like_dom_sf"/>
</dbReference>
<gene>
    <name evidence="5" type="primary">vapC</name>
    <name evidence="7" type="ordered locus">Igag_1091</name>
</gene>
<evidence type="ECO:0000256" key="2">
    <source>
        <dbReference type="ARBA" id="ARBA00022722"/>
    </source>
</evidence>